<evidence type="ECO:0000256" key="9">
    <source>
        <dbReference type="ARBA" id="ARBA00023242"/>
    </source>
</evidence>
<dbReference type="Gene3D" id="3.10.20.90">
    <property type="entry name" value="Phosphatidylinositol 3-kinase Catalytic Subunit, Chain A, domain 1"/>
    <property type="match status" value="3"/>
</dbReference>
<dbReference type="PROSITE" id="PS00299">
    <property type="entry name" value="UBIQUITIN_1"/>
    <property type="match status" value="3"/>
</dbReference>
<feature type="transmembrane region" description="Helical" evidence="10">
    <location>
        <begin position="267"/>
        <end position="286"/>
    </location>
</feature>
<evidence type="ECO:0000256" key="8">
    <source>
        <dbReference type="ARBA" id="ARBA00023136"/>
    </source>
</evidence>
<gene>
    <name evidence="12" type="ORF">VNO77_41745</name>
</gene>
<dbReference type="CDD" id="cd01803">
    <property type="entry name" value="Ubl_ubiquitin"/>
    <property type="match status" value="3"/>
</dbReference>
<dbReference type="Gene3D" id="3.40.50.300">
    <property type="entry name" value="P-loop containing nucleotide triphosphate hydrolases"/>
    <property type="match status" value="2"/>
</dbReference>
<evidence type="ECO:0000256" key="2">
    <source>
        <dbReference type="ARBA" id="ARBA00004496"/>
    </source>
</evidence>
<comment type="similarity">
    <text evidence="3">Belongs to the ubiquitin family.</text>
</comment>
<protein>
    <recommendedName>
        <fullName evidence="11">Ubiquitin-like domain-containing protein</fullName>
    </recommendedName>
</protein>
<dbReference type="PRINTS" id="PR00348">
    <property type="entry name" value="UBIQUITIN"/>
</dbReference>
<feature type="domain" description="Ubiquitin-like" evidence="11">
    <location>
        <begin position="566"/>
        <end position="641"/>
    </location>
</feature>
<evidence type="ECO:0000313" key="13">
    <source>
        <dbReference type="Proteomes" id="UP001367508"/>
    </source>
</evidence>
<evidence type="ECO:0000256" key="7">
    <source>
        <dbReference type="ARBA" id="ARBA00022989"/>
    </source>
</evidence>
<dbReference type="GO" id="GO:0140359">
    <property type="term" value="F:ABC-type transporter activity"/>
    <property type="evidence" value="ECO:0007669"/>
    <property type="project" value="InterPro"/>
</dbReference>
<keyword evidence="9" id="KW-0539">Nucleus</keyword>
<keyword evidence="5" id="KW-1017">Isopeptide bond</keyword>
<evidence type="ECO:0000313" key="12">
    <source>
        <dbReference type="EMBL" id="KAK7308148.1"/>
    </source>
</evidence>
<keyword evidence="13" id="KW-1185">Reference proteome</keyword>
<keyword evidence="8 10" id="KW-0472">Membrane</keyword>
<dbReference type="SMART" id="SM00213">
    <property type="entry name" value="UBQ"/>
    <property type="match status" value="3"/>
</dbReference>
<dbReference type="InterPro" id="IPR019954">
    <property type="entry name" value="Ubiquitin_CS"/>
</dbReference>
<dbReference type="PANTHER" id="PTHR10666">
    <property type="entry name" value="UBIQUITIN"/>
    <property type="match status" value="1"/>
</dbReference>
<dbReference type="GO" id="GO:0005524">
    <property type="term" value="F:ATP binding"/>
    <property type="evidence" value="ECO:0007669"/>
    <property type="project" value="InterPro"/>
</dbReference>
<evidence type="ECO:0000259" key="11">
    <source>
        <dbReference type="PROSITE" id="PS50053"/>
    </source>
</evidence>
<accession>A0AAN9PSR5</accession>
<name>A0AAN9PSR5_CANGL</name>
<dbReference type="Pfam" id="PF00664">
    <property type="entry name" value="ABC_membrane"/>
    <property type="match status" value="2"/>
</dbReference>
<evidence type="ECO:0000256" key="5">
    <source>
        <dbReference type="ARBA" id="ARBA00022499"/>
    </source>
</evidence>
<reference evidence="12 13" key="1">
    <citation type="submission" date="2024-01" db="EMBL/GenBank/DDBJ databases">
        <title>The genomes of 5 underutilized Papilionoideae crops provide insights into root nodulation and disease resistanc.</title>
        <authorList>
            <person name="Jiang F."/>
        </authorList>
    </citation>
    <scope>NUCLEOTIDE SEQUENCE [LARGE SCALE GENOMIC DNA]</scope>
    <source>
        <strain evidence="12">LVBAO_FW01</strain>
        <tissue evidence="12">Leaves</tissue>
    </source>
</reference>
<dbReference type="InterPro" id="IPR027417">
    <property type="entry name" value="P-loop_NTPase"/>
</dbReference>
<evidence type="ECO:0000256" key="4">
    <source>
        <dbReference type="ARBA" id="ARBA00022490"/>
    </source>
</evidence>
<dbReference type="InterPro" id="IPR036640">
    <property type="entry name" value="ABC1_TM_sf"/>
</dbReference>
<keyword evidence="4" id="KW-0963">Cytoplasm</keyword>
<dbReference type="InterPro" id="IPR050158">
    <property type="entry name" value="Ubiquitin_ubiquitin-like"/>
</dbReference>
<comment type="subcellular location">
    <subcellularLocation>
        <location evidence="2">Cytoplasm</location>
    </subcellularLocation>
    <subcellularLocation>
        <location evidence="1">Nucleus</location>
    </subcellularLocation>
</comment>
<dbReference type="InterPro" id="IPR019956">
    <property type="entry name" value="Ubiquitin_dom"/>
</dbReference>
<dbReference type="InterPro" id="IPR011527">
    <property type="entry name" value="ABC1_TM_dom"/>
</dbReference>
<dbReference type="FunFam" id="3.10.20.90:FF:000016">
    <property type="entry name" value="Polyubiquitin 3"/>
    <property type="match status" value="3"/>
</dbReference>
<keyword evidence="6 10" id="KW-0812">Transmembrane</keyword>
<dbReference type="EMBL" id="JAYMYQ010000010">
    <property type="protein sequence ID" value="KAK7308148.1"/>
    <property type="molecule type" value="Genomic_DNA"/>
</dbReference>
<dbReference type="SUPFAM" id="SSF54236">
    <property type="entry name" value="Ubiquitin-like"/>
    <property type="match status" value="3"/>
</dbReference>
<dbReference type="GO" id="GO:0005634">
    <property type="term" value="C:nucleus"/>
    <property type="evidence" value="ECO:0007669"/>
    <property type="project" value="UniProtKB-SubCell"/>
</dbReference>
<dbReference type="AlphaFoldDB" id="A0AAN9PSR5"/>
<dbReference type="InterPro" id="IPR029071">
    <property type="entry name" value="Ubiquitin-like_domsf"/>
</dbReference>
<evidence type="ECO:0000256" key="6">
    <source>
        <dbReference type="ARBA" id="ARBA00022692"/>
    </source>
</evidence>
<dbReference type="Proteomes" id="UP001367508">
    <property type="component" value="Unassembled WGS sequence"/>
</dbReference>
<dbReference type="Pfam" id="PF00240">
    <property type="entry name" value="ubiquitin"/>
    <property type="match status" value="3"/>
</dbReference>
<proteinExistence type="inferred from homology"/>
<sequence length="642" mass="71922">MTRLSENLHFLVKFVSLRTLKVGIGLKSYMMVGSAKRSQAFDQALCRQIRKPLAPKTVRGQTLATNSASYIDGVNLKNMQVRWIREQIGLVSQELILFSTSIKENIAYEKEGATDKEMTTTIALANAKKFIDKLPQLIKDTDGAYSQLIHLQEGAKEAEAVHGLVFPIFGLRFHQQYLCSTNLHKNKGKIEFWSLLFVGLVTLVALQVKNYFFGVAGGKLIERIHSLTFEKVSHQEINWFDDLANSSADAKVMDMYHKKCLELKKQGVHLGIVSGVGFGFSFLALYSTNALCFYIGAILVQHGKASFSKSSAFAPNTNKAKDSTASIFETLDSKPIIDSSSDEGRKLEAVAGNIELQYVSFNYPMRPHIQIFKDLYLSIPARKAPSAYFPSQYNFSYFDFDFDSNCDSATTFKMQIFVKTLTGKTITLEVESSDTIDNVKAKIQDKEGIPPDQQRLIFAGKQLEDGRTLADYNIQKESTLHLVLRLRGGMQIFVKTLTGKTITLEVESSDTIDNVKAKIQDKEGIPPDQQRLIFAGKQLEDGRTLADYNIQKESTLHLVLRLRGGMQIFVKTLTGKTITLEVESSDTIDNVKAKIQDKEGIPPDQQRLIFAGKQLEDGRTLADYNIQKESTLHLVLRLRGGF</sequence>
<dbReference type="GO" id="GO:0003729">
    <property type="term" value="F:mRNA binding"/>
    <property type="evidence" value="ECO:0007669"/>
    <property type="project" value="UniProtKB-ARBA"/>
</dbReference>
<feature type="domain" description="Ubiquitin-like" evidence="11">
    <location>
        <begin position="490"/>
        <end position="565"/>
    </location>
</feature>
<dbReference type="SUPFAM" id="SSF90123">
    <property type="entry name" value="ABC transporter transmembrane region"/>
    <property type="match status" value="1"/>
</dbReference>
<keyword evidence="7 10" id="KW-1133">Transmembrane helix</keyword>
<dbReference type="SUPFAM" id="SSF52540">
    <property type="entry name" value="P-loop containing nucleoside triphosphate hydrolases"/>
    <property type="match status" value="1"/>
</dbReference>
<organism evidence="12 13">
    <name type="scientific">Canavalia gladiata</name>
    <name type="common">Sword bean</name>
    <name type="synonym">Dolichos gladiatus</name>
    <dbReference type="NCBI Taxonomy" id="3824"/>
    <lineage>
        <taxon>Eukaryota</taxon>
        <taxon>Viridiplantae</taxon>
        <taxon>Streptophyta</taxon>
        <taxon>Embryophyta</taxon>
        <taxon>Tracheophyta</taxon>
        <taxon>Spermatophyta</taxon>
        <taxon>Magnoliopsida</taxon>
        <taxon>eudicotyledons</taxon>
        <taxon>Gunneridae</taxon>
        <taxon>Pentapetalae</taxon>
        <taxon>rosids</taxon>
        <taxon>fabids</taxon>
        <taxon>Fabales</taxon>
        <taxon>Fabaceae</taxon>
        <taxon>Papilionoideae</taxon>
        <taxon>50 kb inversion clade</taxon>
        <taxon>NPAAA clade</taxon>
        <taxon>indigoferoid/millettioid clade</taxon>
        <taxon>Phaseoleae</taxon>
        <taxon>Canavalia</taxon>
    </lineage>
</organism>
<dbReference type="Gene3D" id="1.20.1560.10">
    <property type="entry name" value="ABC transporter type 1, transmembrane domain"/>
    <property type="match status" value="2"/>
</dbReference>
<dbReference type="InterPro" id="IPR000626">
    <property type="entry name" value="Ubiquitin-like_dom"/>
</dbReference>
<evidence type="ECO:0000256" key="1">
    <source>
        <dbReference type="ARBA" id="ARBA00004123"/>
    </source>
</evidence>
<feature type="transmembrane region" description="Helical" evidence="10">
    <location>
        <begin position="192"/>
        <end position="213"/>
    </location>
</feature>
<evidence type="ECO:0000256" key="3">
    <source>
        <dbReference type="ARBA" id="ARBA00008430"/>
    </source>
</evidence>
<comment type="caution">
    <text evidence="12">The sequence shown here is derived from an EMBL/GenBank/DDBJ whole genome shotgun (WGS) entry which is preliminary data.</text>
</comment>
<dbReference type="GO" id="GO:0016020">
    <property type="term" value="C:membrane"/>
    <property type="evidence" value="ECO:0007669"/>
    <property type="project" value="InterPro"/>
</dbReference>
<dbReference type="GO" id="GO:0005737">
    <property type="term" value="C:cytoplasm"/>
    <property type="evidence" value="ECO:0007669"/>
    <property type="project" value="UniProtKB-SubCell"/>
</dbReference>
<dbReference type="PROSITE" id="PS50053">
    <property type="entry name" value="UBIQUITIN_2"/>
    <property type="match status" value="3"/>
</dbReference>
<evidence type="ECO:0000256" key="10">
    <source>
        <dbReference type="SAM" id="Phobius"/>
    </source>
</evidence>
<feature type="domain" description="Ubiquitin-like" evidence="11">
    <location>
        <begin position="414"/>
        <end position="489"/>
    </location>
</feature>